<sequence>MLTTVLDTADLPPAERAAAWVETTGQALISTRVSFLEPDQIEARVQAMALGRIQMSVLSYTPLSSQRTPRLIRQSDPEMYQLALTIAGQQSIEQARTYASVGPGDLLLYDSSRPFTATVGPNPPGARAMLLQFPRQLLPLPEKAVAPLCGAALDGRAGVGLLLRQMLTGLADTHADLTSGDSVRLGTTAVDLTAALLAHHADRQTLLPTASRQRALFEQISAHIATHLGDPRLTPRAIAAAHFISTRYLHRIFQQHGTAVSDVIRQQRLARCRRDLADPAQCTVPIAAIAMRWGYPRPSDFTRSFRTATGMTPSEYRAASQDMDRGQR</sequence>
<dbReference type="InterPro" id="IPR020449">
    <property type="entry name" value="Tscrpt_reg_AraC-type_HTH"/>
</dbReference>
<evidence type="ECO:0000256" key="2">
    <source>
        <dbReference type="ARBA" id="ARBA00023125"/>
    </source>
</evidence>
<keyword evidence="3" id="KW-0804">Transcription</keyword>
<dbReference type="Pfam" id="PF12833">
    <property type="entry name" value="HTH_18"/>
    <property type="match status" value="1"/>
</dbReference>
<dbReference type="InterPro" id="IPR009057">
    <property type="entry name" value="Homeodomain-like_sf"/>
</dbReference>
<keyword evidence="7" id="KW-1185">Reference proteome</keyword>
<dbReference type="Pfam" id="PF14525">
    <property type="entry name" value="AraC_binding_2"/>
    <property type="match status" value="1"/>
</dbReference>
<name>A0A6M4PTM6_9ACTN</name>
<keyword evidence="2" id="KW-0238">DNA-binding</keyword>
<reference evidence="6 7" key="1">
    <citation type="submission" date="2020-05" db="EMBL/GenBank/DDBJ databases">
        <authorList>
            <person name="Li K."/>
        </authorList>
    </citation>
    <scope>NUCLEOTIDE SEQUENCE [LARGE SCALE GENOMIC DNA]</scope>
    <source>
        <strain evidence="7">jing01</strain>
    </source>
</reference>
<accession>A0A6M4PTM6</accession>
<evidence type="ECO:0000313" key="6">
    <source>
        <dbReference type="EMBL" id="QJS13979.1"/>
    </source>
</evidence>
<feature type="region of interest" description="Disordered" evidence="4">
    <location>
        <begin position="306"/>
        <end position="328"/>
    </location>
</feature>
<dbReference type="RefSeq" id="WP_171159373.1">
    <property type="nucleotide sequence ID" value="NZ_CP053189.1"/>
</dbReference>
<feature type="domain" description="HTH araC/xylS-type" evidence="5">
    <location>
        <begin position="218"/>
        <end position="319"/>
    </location>
</feature>
<evidence type="ECO:0000256" key="4">
    <source>
        <dbReference type="SAM" id="MobiDB-lite"/>
    </source>
</evidence>
<gene>
    <name evidence="6" type="ORF">HKX69_34555</name>
</gene>
<dbReference type="Gene3D" id="1.10.10.60">
    <property type="entry name" value="Homeodomain-like"/>
    <property type="match status" value="1"/>
</dbReference>
<dbReference type="InterPro" id="IPR035418">
    <property type="entry name" value="AraC-bd_2"/>
</dbReference>
<dbReference type="GO" id="GO:0003700">
    <property type="term" value="F:DNA-binding transcription factor activity"/>
    <property type="evidence" value="ECO:0007669"/>
    <property type="project" value="InterPro"/>
</dbReference>
<dbReference type="PANTHER" id="PTHR46796:SF6">
    <property type="entry name" value="ARAC SUBFAMILY"/>
    <property type="match status" value="1"/>
</dbReference>
<dbReference type="PANTHER" id="PTHR46796">
    <property type="entry name" value="HTH-TYPE TRANSCRIPTIONAL ACTIVATOR RHAS-RELATED"/>
    <property type="match status" value="1"/>
</dbReference>
<proteinExistence type="predicted"/>
<dbReference type="Proteomes" id="UP000502641">
    <property type="component" value="Chromosome"/>
</dbReference>
<keyword evidence="1" id="KW-0805">Transcription regulation</keyword>
<evidence type="ECO:0000256" key="1">
    <source>
        <dbReference type="ARBA" id="ARBA00023015"/>
    </source>
</evidence>
<evidence type="ECO:0000259" key="5">
    <source>
        <dbReference type="PROSITE" id="PS01124"/>
    </source>
</evidence>
<dbReference type="AlphaFoldDB" id="A0A6M4PTM6"/>
<protein>
    <submittedName>
        <fullName evidence="6">Helix-turn-helix domain-containing protein</fullName>
    </submittedName>
</protein>
<evidence type="ECO:0000313" key="7">
    <source>
        <dbReference type="Proteomes" id="UP000502641"/>
    </source>
</evidence>
<dbReference type="InterPro" id="IPR050204">
    <property type="entry name" value="AraC_XylS_family_regulators"/>
</dbReference>
<dbReference type="GO" id="GO:0043565">
    <property type="term" value="F:sequence-specific DNA binding"/>
    <property type="evidence" value="ECO:0007669"/>
    <property type="project" value="InterPro"/>
</dbReference>
<evidence type="ECO:0000256" key="3">
    <source>
        <dbReference type="ARBA" id="ARBA00023163"/>
    </source>
</evidence>
<dbReference type="PRINTS" id="PR00032">
    <property type="entry name" value="HTHARAC"/>
</dbReference>
<organism evidence="6 7">
    <name type="scientific">Streptomyces argyrophylli</name>
    <dbReference type="NCBI Taxonomy" id="2726118"/>
    <lineage>
        <taxon>Bacteria</taxon>
        <taxon>Bacillati</taxon>
        <taxon>Actinomycetota</taxon>
        <taxon>Actinomycetes</taxon>
        <taxon>Kitasatosporales</taxon>
        <taxon>Streptomycetaceae</taxon>
        <taxon>Streptomyces</taxon>
    </lineage>
</organism>
<dbReference type="PROSITE" id="PS01124">
    <property type="entry name" value="HTH_ARAC_FAMILY_2"/>
    <property type="match status" value="1"/>
</dbReference>
<dbReference type="SMART" id="SM00342">
    <property type="entry name" value="HTH_ARAC"/>
    <property type="match status" value="1"/>
</dbReference>
<dbReference type="KEGG" id="sarg:HKX69_34555"/>
<dbReference type="SUPFAM" id="SSF46689">
    <property type="entry name" value="Homeodomain-like"/>
    <property type="match status" value="1"/>
</dbReference>
<dbReference type="EMBL" id="CP053189">
    <property type="protein sequence ID" value="QJS13979.1"/>
    <property type="molecule type" value="Genomic_DNA"/>
</dbReference>
<dbReference type="InterPro" id="IPR018060">
    <property type="entry name" value="HTH_AraC"/>
</dbReference>